<dbReference type="InterPro" id="IPR010387">
    <property type="entry name" value="QueT"/>
</dbReference>
<keyword evidence="1" id="KW-0472">Membrane</keyword>
<dbReference type="OrthoDB" id="1807155at2"/>
<dbReference type="Proteomes" id="UP000195514">
    <property type="component" value="Chromosome I"/>
</dbReference>
<keyword evidence="1" id="KW-1133">Transmembrane helix</keyword>
<name>A0A1Y6K1Y9_9CHLR</name>
<feature type="transmembrane region" description="Helical" evidence="1">
    <location>
        <begin position="85"/>
        <end position="103"/>
    </location>
</feature>
<reference evidence="3" key="1">
    <citation type="submission" date="2017-05" db="EMBL/GenBank/DDBJ databases">
        <authorList>
            <person name="Kirkegaard R."/>
            <person name="Mcilroy J S."/>
        </authorList>
    </citation>
    <scope>NUCLEOTIDE SEQUENCE [LARGE SCALE GENOMIC DNA]</scope>
</reference>
<dbReference type="Pfam" id="PF06177">
    <property type="entry name" value="QueT"/>
    <property type="match status" value="1"/>
</dbReference>
<dbReference type="RefSeq" id="WP_087861630.1">
    <property type="nucleotide sequence ID" value="NZ_LT859958.1"/>
</dbReference>
<protein>
    <recommendedName>
        <fullName evidence="4">QueT transporter family protein</fullName>
    </recommendedName>
</protein>
<gene>
    <name evidence="2" type="ORF">CFX1CAM_0640</name>
</gene>
<keyword evidence="1" id="KW-0812">Transmembrane</keyword>
<feature type="transmembrane region" description="Helical" evidence="1">
    <location>
        <begin position="246"/>
        <end position="266"/>
    </location>
</feature>
<dbReference type="EMBL" id="LT859958">
    <property type="protein sequence ID" value="SMX53705.1"/>
    <property type="molecule type" value="Genomic_DNA"/>
</dbReference>
<evidence type="ECO:0008006" key="4">
    <source>
        <dbReference type="Google" id="ProtNLM"/>
    </source>
</evidence>
<proteinExistence type="predicted"/>
<evidence type="ECO:0000256" key="1">
    <source>
        <dbReference type="SAM" id="Phobius"/>
    </source>
</evidence>
<feature type="transmembrane region" description="Helical" evidence="1">
    <location>
        <begin position="211"/>
        <end position="234"/>
    </location>
</feature>
<sequence length="278" mass="29570">MKEVVTMWKNTRMIILVALSAAIYAAFLIVFKGGIPIVPGVTEVRPANVFPPVFGLLFGPAGAWGAAIGNLIGDLFGGTLGMGSIFGFFGNFFLGFIPYKMWGATFGLVPKNDMKQNTNSFKKVLAFELVSLVAAAACGVIIAWYLDLTGIVPFAFLAITITVNNFAASVVLGPILLLLLYPRVKRWGLVWTDIMAKEDVAKGFAKTIGSILMIVGAIGGLIVGVLVAIGVAGQQLYGFTGAQGQVAVWLSVLPFLLMIIVASVMLSGQEQFVEELED</sequence>
<organism evidence="2 3">
    <name type="scientific">Candidatus Brevifilum fermentans</name>
    <dbReference type="NCBI Taxonomy" id="1986204"/>
    <lineage>
        <taxon>Bacteria</taxon>
        <taxon>Bacillati</taxon>
        <taxon>Chloroflexota</taxon>
        <taxon>Anaerolineae</taxon>
        <taxon>Anaerolineales</taxon>
        <taxon>Anaerolineaceae</taxon>
        <taxon>Candidatus Brevifilum</taxon>
    </lineage>
</organism>
<feature type="transmembrane region" description="Helical" evidence="1">
    <location>
        <begin position="124"/>
        <end position="146"/>
    </location>
</feature>
<keyword evidence="3" id="KW-1185">Reference proteome</keyword>
<feature type="transmembrane region" description="Helical" evidence="1">
    <location>
        <begin position="152"/>
        <end position="181"/>
    </location>
</feature>
<feature type="transmembrane region" description="Helical" evidence="1">
    <location>
        <begin position="12"/>
        <end position="31"/>
    </location>
</feature>
<evidence type="ECO:0000313" key="3">
    <source>
        <dbReference type="Proteomes" id="UP000195514"/>
    </source>
</evidence>
<dbReference type="KEGG" id="abat:CFX1CAM_0640"/>
<feature type="transmembrane region" description="Helical" evidence="1">
    <location>
        <begin position="52"/>
        <end position="73"/>
    </location>
</feature>
<accession>A0A1Y6K1Y9</accession>
<evidence type="ECO:0000313" key="2">
    <source>
        <dbReference type="EMBL" id="SMX53705.1"/>
    </source>
</evidence>
<dbReference type="AlphaFoldDB" id="A0A1Y6K1Y9"/>